<dbReference type="EMBL" id="MK838116">
    <property type="protein sequence ID" value="QDH47064.1"/>
    <property type="molecule type" value="Genomic_DNA"/>
</dbReference>
<evidence type="ECO:0000313" key="1">
    <source>
        <dbReference type="EMBL" id="QDH47064.1"/>
    </source>
</evidence>
<proteinExistence type="predicted"/>
<gene>
    <name evidence="1" type="ORF">LAh10_64</name>
</gene>
<dbReference type="Proteomes" id="UP000318420">
    <property type="component" value="Segment"/>
</dbReference>
<protein>
    <submittedName>
        <fullName evidence="1">Uncharacterized protein</fullName>
    </submittedName>
</protein>
<evidence type="ECO:0000313" key="2">
    <source>
        <dbReference type="Proteomes" id="UP000318420"/>
    </source>
</evidence>
<keyword evidence="2" id="KW-1185">Reference proteome</keyword>
<reference evidence="1 2" key="1">
    <citation type="submission" date="2019-04" db="EMBL/GenBank/DDBJ databases">
        <title>Novel bacteriophages capable of disrupting biofilms from clinical strains of Aeromonas hydrophila with intrinsic antibiotic resistance.</title>
        <authorList>
            <person name="Kabwe M."/>
            <person name="Brown T.L."/>
            <person name="Speirs L."/>
            <person name="Ku H."/>
            <person name="Leach M."/>
            <person name="Chan H.T."/>
            <person name="Petrovski S."/>
            <person name="Lock P."/>
            <person name="Tucci J."/>
        </authorList>
    </citation>
    <scope>NUCLEOTIDE SEQUENCE [LARGE SCALE GENOMIC DNA]</scope>
</reference>
<accession>A0A514A1B3</accession>
<organism evidence="1 2">
    <name type="scientific">Aeromonas phage LAh10</name>
    <dbReference type="NCBI Taxonomy" id="2591025"/>
    <lineage>
        <taxon>Viruses</taxon>
        <taxon>Duplodnaviria</taxon>
        <taxon>Heunggongvirae</taxon>
        <taxon>Uroviricota</taxon>
        <taxon>Caudoviricetes</taxon>
        <taxon>Chimalliviridae</taxon>
        <taxon>Ludhianavirus</taxon>
        <taxon>Ludhianavirus LAh10</taxon>
    </lineage>
</organism>
<name>A0A514A1B3_9CAUD</name>
<sequence>MRLLPLCLEFLMSGKKDKVVKVEEQTLLEPAPVDIKPNNDVFDTMALEMTPHAKSNGIPELLIGKTKLEMIPCEDPPARRYYMGGHGTPYHRGKNAPYVCQPTGILEAPKWYQAHYRGLEIYAAGDTTIELGEYVTGRSDRKSVLVVVDSTVKIQHGEVSATLVIGESILETDRIHVWGSDTNISKSTLICLGGNITLEDSDVRDVRVNSSCDIRLDRSSVENITLAPILSLALESCSIASHDATYAYVDTNANTTLHISRCRDVKLPVVELQDRKIEIYHRAHFGMLQGVGGAGFARSTDNGMIVSGQEYDINTISTFLKMMEEGDGYQELVSYSDKFEPLYNAFFGDRSYVRPEKNAEFGAYEEMFINYLGVILARLELFKIIESVKRGEK</sequence>